<dbReference type="GO" id="GO:0009986">
    <property type="term" value="C:cell surface"/>
    <property type="evidence" value="ECO:0007669"/>
    <property type="project" value="TreeGrafter"/>
</dbReference>
<comment type="similarity">
    <text evidence="1">Belongs to the glycosyl hydrolase 5 (cellulase A) family.</text>
</comment>
<gene>
    <name evidence="4" type="ORF">A4X03_0g5544</name>
</gene>
<dbReference type="GO" id="GO:0008422">
    <property type="term" value="F:beta-glucosidase activity"/>
    <property type="evidence" value="ECO:0007669"/>
    <property type="project" value="TreeGrafter"/>
</dbReference>
<evidence type="ECO:0000256" key="1">
    <source>
        <dbReference type="ARBA" id="ARBA00005641"/>
    </source>
</evidence>
<evidence type="ECO:0000256" key="3">
    <source>
        <dbReference type="ARBA" id="ARBA00023295"/>
    </source>
</evidence>
<dbReference type="PANTHER" id="PTHR31297">
    <property type="entry name" value="GLUCAN ENDO-1,6-BETA-GLUCOSIDASE B"/>
    <property type="match status" value="1"/>
</dbReference>
<dbReference type="PANTHER" id="PTHR31297:SF42">
    <property type="entry name" value="GLYCOSIDE HYDROLASE FAMILY 5 DOMAIN-CONTAINING PROTEIN"/>
    <property type="match status" value="1"/>
</dbReference>
<comment type="caution">
    <text evidence="4">The sequence shown here is derived from an EMBL/GenBank/DDBJ whole genome shotgun (WGS) entry which is preliminary data.</text>
</comment>
<dbReference type="Proteomes" id="UP000077671">
    <property type="component" value="Unassembled WGS sequence"/>
</dbReference>
<dbReference type="SUPFAM" id="SSF51445">
    <property type="entry name" value="(Trans)glycosidases"/>
    <property type="match status" value="1"/>
</dbReference>
<evidence type="ECO:0000313" key="4">
    <source>
        <dbReference type="EMBL" id="KAE8255563.1"/>
    </source>
</evidence>
<keyword evidence="2" id="KW-0378">Hydrolase</keyword>
<protein>
    <submittedName>
        <fullName evidence="4">Uncharacterized protein</fullName>
    </submittedName>
</protein>
<reference evidence="4" key="1">
    <citation type="submission" date="2016-04" db="EMBL/GenBank/DDBJ databases">
        <authorList>
            <person name="Nguyen H.D."/>
            <person name="Kesanakurti P."/>
            <person name="Cullis J."/>
            <person name="Levesque C.A."/>
            <person name="Hambleton S."/>
        </authorList>
    </citation>
    <scope>NUCLEOTIDE SEQUENCE</scope>
    <source>
        <strain evidence="4">DAOMC 238032</strain>
    </source>
</reference>
<keyword evidence="3" id="KW-0326">Glycosidase</keyword>
<reference evidence="4" key="2">
    <citation type="journal article" date="2019" name="IMA Fungus">
        <title>Genome sequencing and comparison of five Tilletia species to identify candidate genes for the detection of regulated species infecting wheat.</title>
        <authorList>
            <person name="Nguyen H.D.T."/>
            <person name="Sultana T."/>
            <person name="Kesanakurti P."/>
            <person name="Hambleton S."/>
        </authorList>
    </citation>
    <scope>NUCLEOTIDE SEQUENCE</scope>
    <source>
        <strain evidence="4">DAOMC 238032</strain>
    </source>
</reference>
<dbReference type="InterPro" id="IPR017853">
    <property type="entry name" value="GH"/>
</dbReference>
<evidence type="ECO:0000313" key="5">
    <source>
        <dbReference type="Proteomes" id="UP000077671"/>
    </source>
</evidence>
<evidence type="ECO:0000256" key="2">
    <source>
        <dbReference type="ARBA" id="ARBA00022801"/>
    </source>
</evidence>
<dbReference type="EMBL" id="LWDD02000901">
    <property type="protein sequence ID" value="KAE8255563.1"/>
    <property type="molecule type" value="Genomic_DNA"/>
</dbReference>
<dbReference type="GO" id="GO:0009251">
    <property type="term" value="P:glucan catabolic process"/>
    <property type="evidence" value="ECO:0007669"/>
    <property type="project" value="TreeGrafter"/>
</dbReference>
<organism evidence="4 5">
    <name type="scientific">Tilletia caries</name>
    <name type="common">wheat bunt fungus</name>
    <dbReference type="NCBI Taxonomy" id="13290"/>
    <lineage>
        <taxon>Eukaryota</taxon>
        <taxon>Fungi</taxon>
        <taxon>Dikarya</taxon>
        <taxon>Basidiomycota</taxon>
        <taxon>Ustilaginomycotina</taxon>
        <taxon>Exobasidiomycetes</taxon>
        <taxon>Tilletiales</taxon>
        <taxon>Tilletiaceae</taxon>
        <taxon>Tilletia</taxon>
    </lineage>
</organism>
<proteinExistence type="inferred from homology"/>
<dbReference type="InterPro" id="IPR050386">
    <property type="entry name" value="Glycosyl_hydrolase_5"/>
</dbReference>
<accession>A0A8T8T5P3</accession>
<dbReference type="AlphaFoldDB" id="A0A8T8T5P3"/>
<name>A0A8T8T5P3_9BASI</name>
<dbReference type="GO" id="GO:0005576">
    <property type="term" value="C:extracellular region"/>
    <property type="evidence" value="ECO:0007669"/>
    <property type="project" value="TreeGrafter"/>
</dbReference>
<sequence>MFSPGQNGLSRKQRLQSFCYLRSEFKNSQKNLYTIIGEWTVAPNDCTKWLNGRGRGSRYEGNYQGEPRTGSCYDKTYDASRFSAEYKSLLKAMFDTQTKLYEETTSGWIMWSWSTESSPEWSFKEGLKGGWIPKGSIGPRSSAYC</sequence>
<dbReference type="Gene3D" id="3.20.20.80">
    <property type="entry name" value="Glycosidases"/>
    <property type="match status" value="1"/>
</dbReference>